<dbReference type="GO" id="GO:0005576">
    <property type="term" value="C:extracellular region"/>
    <property type="evidence" value="ECO:0007669"/>
    <property type="project" value="UniProtKB-SubCell"/>
</dbReference>
<dbReference type="Gene3D" id="2.150.10.10">
    <property type="entry name" value="Serralysin-like metalloprotease, C-terminal"/>
    <property type="match status" value="3"/>
</dbReference>
<organism evidence="4 5">
    <name type="scientific">Donghicola eburneus</name>
    <dbReference type="NCBI Taxonomy" id="393278"/>
    <lineage>
        <taxon>Bacteria</taxon>
        <taxon>Pseudomonadati</taxon>
        <taxon>Pseudomonadota</taxon>
        <taxon>Alphaproteobacteria</taxon>
        <taxon>Rhodobacterales</taxon>
        <taxon>Roseobacteraceae</taxon>
        <taxon>Donghicola</taxon>
    </lineage>
</organism>
<keyword evidence="2" id="KW-0964">Secreted</keyword>
<dbReference type="Proteomes" id="UP000184085">
    <property type="component" value="Unassembled WGS sequence"/>
</dbReference>
<evidence type="ECO:0000256" key="1">
    <source>
        <dbReference type="ARBA" id="ARBA00004613"/>
    </source>
</evidence>
<dbReference type="Pfam" id="PF00353">
    <property type="entry name" value="HemolysinCabind"/>
    <property type="match status" value="5"/>
</dbReference>
<feature type="compositionally biased region" description="Gly residues" evidence="3">
    <location>
        <begin position="374"/>
        <end position="406"/>
    </location>
</feature>
<feature type="region of interest" description="Disordered" evidence="3">
    <location>
        <begin position="429"/>
        <end position="451"/>
    </location>
</feature>
<evidence type="ECO:0000256" key="3">
    <source>
        <dbReference type="SAM" id="MobiDB-lite"/>
    </source>
</evidence>
<name>A0A1M4MV82_9RHOB</name>
<dbReference type="SUPFAM" id="SSF51120">
    <property type="entry name" value="beta-Roll"/>
    <property type="match status" value="2"/>
</dbReference>
<keyword evidence="5" id="KW-1185">Reference proteome</keyword>
<feature type="region of interest" description="Disordered" evidence="3">
    <location>
        <begin position="361"/>
        <end position="414"/>
    </location>
</feature>
<dbReference type="PRINTS" id="PR00313">
    <property type="entry name" value="CABNDNGRPT"/>
</dbReference>
<evidence type="ECO:0000256" key="2">
    <source>
        <dbReference type="ARBA" id="ARBA00022525"/>
    </source>
</evidence>
<dbReference type="InterPro" id="IPR050557">
    <property type="entry name" value="RTX_toxin/Mannuronan_C5-epim"/>
</dbReference>
<comment type="subcellular location">
    <subcellularLocation>
        <location evidence="1">Secreted</location>
    </subcellularLocation>
</comment>
<proteinExistence type="predicted"/>
<evidence type="ECO:0000313" key="5">
    <source>
        <dbReference type="Proteomes" id="UP000184085"/>
    </source>
</evidence>
<dbReference type="EMBL" id="FMJB01000015">
    <property type="protein sequence ID" value="SCM66180.1"/>
    <property type="molecule type" value="Genomic_DNA"/>
</dbReference>
<evidence type="ECO:0000313" key="4">
    <source>
        <dbReference type="EMBL" id="SCM66180.1"/>
    </source>
</evidence>
<dbReference type="PROSITE" id="PS00330">
    <property type="entry name" value="HEMOLYSIN_CALCIUM"/>
    <property type="match status" value="7"/>
</dbReference>
<dbReference type="GO" id="GO:0005509">
    <property type="term" value="F:calcium ion binding"/>
    <property type="evidence" value="ECO:0007669"/>
    <property type="project" value="InterPro"/>
</dbReference>
<protein>
    <submittedName>
        <fullName evidence="4">Uncharacterized protein</fullName>
    </submittedName>
</protein>
<dbReference type="RefSeq" id="WP_083595547.1">
    <property type="nucleotide sequence ID" value="NZ_FMJB01000015.1"/>
</dbReference>
<feature type="compositionally biased region" description="Gly residues" evidence="3">
    <location>
        <begin position="429"/>
        <end position="441"/>
    </location>
</feature>
<dbReference type="InterPro" id="IPR011049">
    <property type="entry name" value="Serralysin-like_metalloprot_C"/>
</dbReference>
<accession>A0A1M4MV82</accession>
<dbReference type="PANTHER" id="PTHR38340:SF1">
    <property type="entry name" value="S-LAYER PROTEIN"/>
    <property type="match status" value="1"/>
</dbReference>
<dbReference type="InterPro" id="IPR018511">
    <property type="entry name" value="Hemolysin-typ_Ca-bd_CS"/>
</dbReference>
<dbReference type="PANTHER" id="PTHR38340">
    <property type="entry name" value="S-LAYER PROTEIN"/>
    <property type="match status" value="1"/>
</dbReference>
<sequence length="539" mass="56015">MKIVAETPTFDLSGDSLSPLTTEITSFFDDPSYLVGLISEDAPTLAYLQADASWDFDYDTFVADLDAGDTYQLQLTVADPTHFESNVQFNVRGPGGEYLGLIFNSFGDIFDENNALRTASFTALTSAPHFLFSGIRATGTPGAHPYRLDLIKVTDVTPWSLELRQEGANGTATLSTGDQTVVAGSTIRVSVTFSSQNMRLEDVSLVGSGSISSSQYSTTSGITVSATISPAFDSFLDDLLVFNFAGNSAAGQVEVADLSVSVNFIDAPIETLGSLTTPGDLILQGDSKDNVISGDIGDDLIEGLHGNDLLSGLSGDDTLMGGQGNDTLRGGTGNDLLKGQAGHDRLVGEAGNDTLVGNGGNDTLQGGRGHDVLNGGGGNDSLVGGGGNDTLSGGGRSDVLKGGGGRDFLNGNGGKDELFGDGGRDILNGGGGSDTLHGGSGNDRLSGGKGRDWLEGGAGKDRFEFSKGDSIDTILDFEDNIDTIVLDTDLWAGDFRKAQLLSEFAVNGVDSVTLDFGRDKLVIQGLTDSQALIDDIAFF</sequence>
<dbReference type="AlphaFoldDB" id="A0A1M4MV82"/>
<gene>
    <name evidence="4" type="ORF">KARMA_0353</name>
</gene>
<reference evidence="5" key="1">
    <citation type="submission" date="2016-09" db="EMBL/GenBank/DDBJ databases">
        <authorList>
            <person name="Wibberg D."/>
        </authorList>
    </citation>
    <scope>NUCLEOTIDE SEQUENCE [LARGE SCALE GENOMIC DNA]</scope>
</reference>
<dbReference type="InterPro" id="IPR001343">
    <property type="entry name" value="Hemolysn_Ca-bd"/>
</dbReference>